<evidence type="ECO:0000313" key="1">
    <source>
        <dbReference type="EMBL" id="KAI0084424.1"/>
    </source>
</evidence>
<comment type="caution">
    <text evidence="1">The sequence shown here is derived from an EMBL/GenBank/DDBJ whole genome shotgun (WGS) entry which is preliminary data.</text>
</comment>
<evidence type="ECO:0000313" key="2">
    <source>
        <dbReference type="Proteomes" id="UP001055072"/>
    </source>
</evidence>
<keyword evidence="2" id="KW-1185">Reference proteome</keyword>
<accession>A0ACB8TR51</accession>
<protein>
    <submittedName>
        <fullName evidence="1">Uncharacterized protein</fullName>
    </submittedName>
</protein>
<reference evidence="1" key="1">
    <citation type="journal article" date="2021" name="Environ. Microbiol.">
        <title>Gene family expansions and transcriptome signatures uncover fungal adaptations to wood decay.</title>
        <authorList>
            <person name="Hage H."/>
            <person name="Miyauchi S."/>
            <person name="Viragh M."/>
            <person name="Drula E."/>
            <person name="Min B."/>
            <person name="Chaduli D."/>
            <person name="Navarro D."/>
            <person name="Favel A."/>
            <person name="Norest M."/>
            <person name="Lesage-Meessen L."/>
            <person name="Balint B."/>
            <person name="Merenyi Z."/>
            <person name="de Eugenio L."/>
            <person name="Morin E."/>
            <person name="Martinez A.T."/>
            <person name="Baldrian P."/>
            <person name="Stursova M."/>
            <person name="Martinez M.J."/>
            <person name="Novotny C."/>
            <person name="Magnuson J.K."/>
            <person name="Spatafora J.W."/>
            <person name="Maurice S."/>
            <person name="Pangilinan J."/>
            <person name="Andreopoulos W."/>
            <person name="LaButti K."/>
            <person name="Hundley H."/>
            <person name="Na H."/>
            <person name="Kuo A."/>
            <person name="Barry K."/>
            <person name="Lipzen A."/>
            <person name="Henrissat B."/>
            <person name="Riley R."/>
            <person name="Ahrendt S."/>
            <person name="Nagy L.G."/>
            <person name="Grigoriev I.V."/>
            <person name="Martin F."/>
            <person name="Rosso M.N."/>
        </authorList>
    </citation>
    <scope>NUCLEOTIDE SEQUENCE</scope>
    <source>
        <strain evidence="1">CBS 384.51</strain>
    </source>
</reference>
<proteinExistence type="predicted"/>
<sequence length="241" mass="26227">MDILEVTQFICLALFSALRVYALMNGKILVTGTVFLLNLVPVATNLFDIVTSAIVMDISLGTRISVIIGDALVLLVTWSKSAKSYYEARQLRIKAPLATLLFRDGTFYFVVLLIVNVLQVIGGNIPSLSTIGVSSPFFDTLQPIIVCRFILNLRQVKPAGSSWISGNQSGSLRFVGNAGESLRFGADEEPEEEEENTAERLAEAEKPDTLAQDISDSKEDIVADYANSINFVGQPGPSTYV</sequence>
<gene>
    <name evidence="1" type="ORF">BDY19DRAFT_997774</name>
</gene>
<name>A0ACB8TR51_9APHY</name>
<dbReference type="Proteomes" id="UP001055072">
    <property type="component" value="Unassembled WGS sequence"/>
</dbReference>
<organism evidence="1 2">
    <name type="scientific">Irpex rosettiformis</name>
    <dbReference type="NCBI Taxonomy" id="378272"/>
    <lineage>
        <taxon>Eukaryota</taxon>
        <taxon>Fungi</taxon>
        <taxon>Dikarya</taxon>
        <taxon>Basidiomycota</taxon>
        <taxon>Agaricomycotina</taxon>
        <taxon>Agaricomycetes</taxon>
        <taxon>Polyporales</taxon>
        <taxon>Irpicaceae</taxon>
        <taxon>Irpex</taxon>
    </lineage>
</organism>
<dbReference type="EMBL" id="MU274943">
    <property type="protein sequence ID" value="KAI0084424.1"/>
    <property type="molecule type" value="Genomic_DNA"/>
</dbReference>